<evidence type="ECO:0000313" key="4">
    <source>
        <dbReference type="Proteomes" id="UP001199054"/>
    </source>
</evidence>
<organism evidence="3 4">
    <name type="scientific">Streptomyces antimicrobicus</name>
    <dbReference type="NCBI Taxonomy" id="2883108"/>
    <lineage>
        <taxon>Bacteria</taxon>
        <taxon>Bacillati</taxon>
        <taxon>Actinomycetota</taxon>
        <taxon>Actinomycetes</taxon>
        <taxon>Kitasatosporales</taxon>
        <taxon>Streptomycetaceae</taxon>
        <taxon>Streptomyces</taxon>
    </lineage>
</organism>
<accession>A0ABS8BFD9</accession>
<comment type="caution">
    <text evidence="3">The sequence shown here is derived from an EMBL/GenBank/DDBJ whole genome shotgun (WGS) entry which is preliminary data.</text>
</comment>
<sequence length="491" mass="48985">MRTLARRLLLPGLTALALTATGCASTAHTGADPANTATASPAGDGSERLAVAAAPQGPAEPTPLARVGAGKGGPEKAALKVASYDRATGRAVISKAPQGAGAPTPGPGAGASKAPQKNSPGSDRSPAPAGSAPSAPAAGSDRPVAVGDVIASAPAPGAPDGLLAKVTEVLGTTDRGTEVKTAATTLSSVLRDDKADGKVPVDPSSVTVVPLMKGVTFSWAKSHGLRFGPEGAKLPLGNLRLDVDAPVETAPGAPVSAGAAVSGFVQLAPTVEFSYDGSGGAGPRSAFLGMSGDWSSQWSLKGHAAASTGSPKRIPFAKLHAAPVVQVGPVPVVVTLDLTCYIQVQADGRVTLEVRQDVQGDFRVGGSYATGRGWTPVSTSKVQSTPVKAEVTAAGRVKSAIGAEASVGLYGTVGVSADFAPYLRGEADAKASASSDGKTSVSGAWALYGGFDLSGNLQLQLSLFGTPVFERRIPLGSLNREWPLAGGRTGR</sequence>
<protein>
    <recommendedName>
        <fullName evidence="5">Lipoprotein</fullName>
    </recommendedName>
</protein>
<feature type="compositionally biased region" description="Low complexity" evidence="1">
    <location>
        <begin position="110"/>
        <end position="142"/>
    </location>
</feature>
<keyword evidence="4" id="KW-1185">Reference proteome</keyword>
<evidence type="ECO:0000256" key="1">
    <source>
        <dbReference type="SAM" id="MobiDB-lite"/>
    </source>
</evidence>
<proteinExistence type="predicted"/>
<gene>
    <name evidence="3" type="ORF">LG632_28800</name>
</gene>
<dbReference type="Proteomes" id="UP001199054">
    <property type="component" value="Unassembled WGS sequence"/>
</dbReference>
<name>A0ABS8BFD9_9ACTN</name>
<evidence type="ECO:0008006" key="5">
    <source>
        <dbReference type="Google" id="ProtNLM"/>
    </source>
</evidence>
<dbReference type="RefSeq" id="WP_226730712.1">
    <property type="nucleotide sequence ID" value="NZ_JAJAUY010000207.1"/>
</dbReference>
<evidence type="ECO:0000313" key="3">
    <source>
        <dbReference type="EMBL" id="MCB5183344.1"/>
    </source>
</evidence>
<feature type="region of interest" description="Disordered" evidence="1">
    <location>
        <begin position="95"/>
        <end position="142"/>
    </location>
</feature>
<keyword evidence="2" id="KW-0732">Signal</keyword>
<feature type="signal peptide" evidence="2">
    <location>
        <begin position="1"/>
        <end position="26"/>
    </location>
</feature>
<dbReference type="EMBL" id="JAJAUY010000207">
    <property type="protein sequence ID" value="MCB5183344.1"/>
    <property type="molecule type" value="Genomic_DNA"/>
</dbReference>
<feature type="chain" id="PRO_5047095423" description="Lipoprotein" evidence="2">
    <location>
        <begin position="27"/>
        <end position="491"/>
    </location>
</feature>
<reference evidence="3 4" key="1">
    <citation type="submission" date="2021-10" db="EMBL/GenBank/DDBJ databases">
        <title>Streptomyces sp. strain SMC 277, a novel streptomycete isolated from soil.</title>
        <authorList>
            <person name="Chanama M."/>
        </authorList>
    </citation>
    <scope>NUCLEOTIDE SEQUENCE [LARGE SCALE GENOMIC DNA]</scope>
    <source>
        <strain evidence="3 4">SMC 277</strain>
    </source>
</reference>
<feature type="region of interest" description="Disordered" evidence="1">
    <location>
        <begin position="52"/>
        <end position="73"/>
    </location>
</feature>
<dbReference type="PROSITE" id="PS51257">
    <property type="entry name" value="PROKAR_LIPOPROTEIN"/>
    <property type="match status" value="1"/>
</dbReference>
<evidence type="ECO:0000256" key="2">
    <source>
        <dbReference type="SAM" id="SignalP"/>
    </source>
</evidence>